<gene>
    <name evidence="1" type="ORF">CNEO2_100111</name>
</gene>
<dbReference type="Proteomes" id="UP001189143">
    <property type="component" value="Unassembled WGS sequence"/>
</dbReference>
<name>A0AAD1YBJ9_9CLOT</name>
<proteinExistence type="predicted"/>
<dbReference type="AlphaFoldDB" id="A0AAD1YBJ9"/>
<comment type="caution">
    <text evidence="1">The sequence shown here is derived from an EMBL/GenBank/DDBJ whole genome shotgun (WGS) entry which is preliminary data.</text>
</comment>
<protein>
    <submittedName>
        <fullName evidence="1">Uncharacterized protein</fullName>
    </submittedName>
</protein>
<evidence type="ECO:0000313" key="2">
    <source>
        <dbReference type="Proteomes" id="UP001189143"/>
    </source>
</evidence>
<accession>A0AAD1YBJ9</accession>
<evidence type="ECO:0000313" key="1">
    <source>
        <dbReference type="EMBL" id="CAI3539630.1"/>
    </source>
</evidence>
<organism evidence="1 2">
    <name type="scientific">Clostridium neonatale</name>
    <dbReference type="NCBI Taxonomy" id="137838"/>
    <lineage>
        <taxon>Bacteria</taxon>
        <taxon>Bacillati</taxon>
        <taxon>Bacillota</taxon>
        <taxon>Clostridia</taxon>
        <taxon>Eubacteriales</taxon>
        <taxon>Clostridiaceae</taxon>
        <taxon>Clostridium</taxon>
    </lineage>
</organism>
<dbReference type="EMBL" id="CAMTCP010000011">
    <property type="protein sequence ID" value="CAI3539630.1"/>
    <property type="molecule type" value="Genomic_DNA"/>
</dbReference>
<sequence>MPHDFYGVPNNEISQKLMSVFSDYEVEKHNKTIEKINKK</sequence>
<reference evidence="1" key="1">
    <citation type="submission" date="2022-10" db="EMBL/GenBank/DDBJ databases">
        <authorList>
            <person name="Aires J."/>
            <person name="Mesa V."/>
        </authorList>
    </citation>
    <scope>NUCLEOTIDE SEQUENCE</scope>
    <source>
        <strain evidence="1">Clostridium neonatale JD116</strain>
    </source>
</reference>